<reference evidence="1" key="1">
    <citation type="submission" date="2015-08" db="EMBL/GenBank/DDBJ databases">
        <authorList>
            <person name="Babu N.S."/>
            <person name="Beckwith C.J."/>
            <person name="Beseler K.G."/>
            <person name="Brison A."/>
            <person name="Carone J.V."/>
            <person name="Caskin T.P."/>
            <person name="Diamond M."/>
            <person name="Durham M.E."/>
            <person name="Foxe J.M."/>
            <person name="Go M."/>
            <person name="Henderson B.A."/>
            <person name="Jones I.B."/>
            <person name="McGettigan J.A."/>
            <person name="Micheletti S.J."/>
            <person name="Nasrallah M.E."/>
            <person name="Ortiz D."/>
            <person name="Piller C.R."/>
            <person name="Privatt S.R."/>
            <person name="Schneider S.L."/>
            <person name="Sharp S."/>
            <person name="Smith T.C."/>
            <person name="Stanton J.D."/>
            <person name="Ullery H.E."/>
            <person name="Wilson R.J."/>
            <person name="Serrano M.G."/>
            <person name="Buck G."/>
            <person name="Lee V."/>
            <person name="Wang Y."/>
            <person name="Carvalho R."/>
            <person name="Voegtly L."/>
            <person name="Shi R."/>
            <person name="Duckworth R."/>
            <person name="Johnson A."/>
            <person name="Loviza R."/>
            <person name="Walstead R."/>
            <person name="Shah Z."/>
            <person name="Kiflezghi M."/>
            <person name="Wade K."/>
            <person name="Ball S.L."/>
            <person name="Bradley K.W."/>
            <person name="Asai D.J."/>
            <person name="Bowman C.A."/>
            <person name="Russell D.A."/>
            <person name="Pope W.H."/>
            <person name="Jacobs-Sera D."/>
            <person name="Hendrix R.W."/>
            <person name="Hatfull G.F."/>
        </authorList>
    </citation>
    <scope>NUCLEOTIDE SEQUENCE</scope>
</reference>
<evidence type="ECO:0000313" key="2">
    <source>
        <dbReference type="EMBL" id="CUR58245.1"/>
    </source>
</evidence>
<dbReference type="EMBL" id="CZKB01000006">
    <property type="protein sequence ID" value="CUR58245.1"/>
    <property type="molecule type" value="Genomic_DNA"/>
</dbReference>
<name>A0A2P2C046_9ZZZZ</name>
<protein>
    <submittedName>
        <fullName evidence="1">Uncharacterized protein</fullName>
    </submittedName>
</protein>
<evidence type="ECO:0000313" key="1">
    <source>
        <dbReference type="EMBL" id="CUR55354.1"/>
    </source>
</evidence>
<accession>A0A2P2C046</accession>
<dbReference type="EMBL" id="CZKA01000017">
    <property type="protein sequence ID" value="CUR55354.1"/>
    <property type="molecule type" value="Genomic_DNA"/>
</dbReference>
<dbReference type="Gene3D" id="2.60.40.2700">
    <property type="match status" value="1"/>
</dbReference>
<proteinExistence type="predicted"/>
<dbReference type="AlphaFoldDB" id="A0A2P2C046"/>
<sequence length="55" mass="6173">MKYQWLRNGKAIKKAKKASYKLTAKDKGKKVSVKVTYSKAGLTTVVKTSRAKKVK</sequence>
<gene>
    <name evidence="2" type="ORF">NOCA1140002</name>
    <name evidence="1" type="ORF">NOCA2240126</name>
</gene>
<organism evidence="1">
    <name type="scientific">metagenome</name>
    <dbReference type="NCBI Taxonomy" id="256318"/>
    <lineage>
        <taxon>unclassified sequences</taxon>
        <taxon>metagenomes</taxon>
    </lineage>
</organism>